<evidence type="ECO:0000256" key="2">
    <source>
        <dbReference type="ARBA" id="ARBA00023125"/>
    </source>
</evidence>
<dbReference type="InterPro" id="IPR036388">
    <property type="entry name" value="WH-like_DNA-bd_sf"/>
</dbReference>
<evidence type="ECO:0000256" key="3">
    <source>
        <dbReference type="ARBA" id="ARBA00023163"/>
    </source>
</evidence>
<dbReference type="Gene3D" id="1.10.10.10">
    <property type="entry name" value="Winged helix-like DNA-binding domain superfamily/Winged helix DNA-binding domain"/>
    <property type="match status" value="1"/>
</dbReference>
<dbReference type="PANTHER" id="PTHR38445:SF9">
    <property type="entry name" value="HTH-TYPE TRANSCRIPTIONAL REPRESSOR YTRA"/>
    <property type="match status" value="1"/>
</dbReference>
<evidence type="ECO:0000256" key="1">
    <source>
        <dbReference type="ARBA" id="ARBA00023015"/>
    </source>
</evidence>
<dbReference type="SUPFAM" id="SSF46785">
    <property type="entry name" value="Winged helix' DNA-binding domain"/>
    <property type="match status" value="1"/>
</dbReference>
<keyword evidence="6" id="KW-1185">Reference proteome</keyword>
<dbReference type="GO" id="GO:0003700">
    <property type="term" value="F:DNA-binding transcription factor activity"/>
    <property type="evidence" value="ECO:0007669"/>
    <property type="project" value="InterPro"/>
</dbReference>
<sequence>MKIQFNNRDPVYVQVIRHFKNQIAKGFLEPGQVIPSRRELANQLKINPNTAQRAYKEMEEEGLIKTEKNQPSRVTSDEQILQDLRDELILQAVSEFVTSVKSINVPLDDALELVKQKYQRETRKEDSDD</sequence>
<protein>
    <submittedName>
        <fullName evidence="5">DNA-binding transcriptional regulator YhcF, GntR family</fullName>
    </submittedName>
</protein>
<dbReference type="CDD" id="cd07377">
    <property type="entry name" value="WHTH_GntR"/>
    <property type="match status" value="1"/>
</dbReference>
<gene>
    <name evidence="5" type="ORF">SAMN05216498_3093</name>
</gene>
<name>A0A1H0EC65_9BACI</name>
<dbReference type="OrthoDB" id="362473at2"/>
<dbReference type="STRING" id="237069.SAMN05216498_3093"/>
<dbReference type="PROSITE" id="PS50949">
    <property type="entry name" value="HTH_GNTR"/>
    <property type="match status" value="1"/>
</dbReference>
<organism evidence="5 6">
    <name type="scientific">Tenuibacillus multivorans</name>
    <dbReference type="NCBI Taxonomy" id="237069"/>
    <lineage>
        <taxon>Bacteria</taxon>
        <taxon>Bacillati</taxon>
        <taxon>Bacillota</taxon>
        <taxon>Bacilli</taxon>
        <taxon>Bacillales</taxon>
        <taxon>Bacillaceae</taxon>
        <taxon>Tenuibacillus</taxon>
    </lineage>
</organism>
<keyword evidence="3" id="KW-0804">Transcription</keyword>
<evidence type="ECO:0000313" key="5">
    <source>
        <dbReference type="EMBL" id="SDN79918.1"/>
    </source>
</evidence>
<dbReference type="Proteomes" id="UP000199334">
    <property type="component" value="Unassembled WGS sequence"/>
</dbReference>
<dbReference type="PANTHER" id="PTHR38445">
    <property type="entry name" value="HTH-TYPE TRANSCRIPTIONAL REPRESSOR YTRA"/>
    <property type="match status" value="1"/>
</dbReference>
<accession>A0A1H0EC65</accession>
<dbReference type="EMBL" id="FNIG01000009">
    <property type="protein sequence ID" value="SDN79918.1"/>
    <property type="molecule type" value="Genomic_DNA"/>
</dbReference>
<evidence type="ECO:0000313" key="6">
    <source>
        <dbReference type="Proteomes" id="UP000199334"/>
    </source>
</evidence>
<keyword evidence="1" id="KW-0805">Transcription regulation</keyword>
<dbReference type="RefSeq" id="WP_093857482.1">
    <property type="nucleotide sequence ID" value="NZ_BJVZ01000009.1"/>
</dbReference>
<evidence type="ECO:0000259" key="4">
    <source>
        <dbReference type="PROSITE" id="PS50949"/>
    </source>
</evidence>
<proteinExistence type="predicted"/>
<keyword evidence="2 5" id="KW-0238">DNA-binding</keyword>
<dbReference type="GO" id="GO:0003677">
    <property type="term" value="F:DNA binding"/>
    <property type="evidence" value="ECO:0007669"/>
    <property type="project" value="UniProtKB-KW"/>
</dbReference>
<dbReference type="InterPro" id="IPR036390">
    <property type="entry name" value="WH_DNA-bd_sf"/>
</dbReference>
<dbReference type="SMART" id="SM00345">
    <property type="entry name" value="HTH_GNTR"/>
    <property type="match status" value="1"/>
</dbReference>
<dbReference type="AlphaFoldDB" id="A0A1H0EC65"/>
<reference evidence="5 6" key="1">
    <citation type="submission" date="2016-10" db="EMBL/GenBank/DDBJ databases">
        <authorList>
            <person name="de Groot N.N."/>
        </authorList>
    </citation>
    <scope>NUCLEOTIDE SEQUENCE [LARGE SCALE GENOMIC DNA]</scope>
    <source>
        <strain evidence="5 6">CGMCC 1.3442</strain>
    </source>
</reference>
<dbReference type="InterPro" id="IPR000524">
    <property type="entry name" value="Tscrpt_reg_HTH_GntR"/>
</dbReference>
<dbReference type="Pfam" id="PF00392">
    <property type="entry name" value="GntR"/>
    <property type="match status" value="1"/>
</dbReference>
<feature type="domain" description="HTH gntR-type" evidence="4">
    <location>
        <begin position="9"/>
        <end position="77"/>
    </location>
</feature>